<accession>A0A6T7X158</accession>
<organism evidence="2">
    <name type="scientific">Prymnesium polylepis</name>
    <dbReference type="NCBI Taxonomy" id="72548"/>
    <lineage>
        <taxon>Eukaryota</taxon>
        <taxon>Haptista</taxon>
        <taxon>Haptophyta</taxon>
        <taxon>Prymnesiophyceae</taxon>
        <taxon>Prymnesiales</taxon>
        <taxon>Prymnesiaceae</taxon>
        <taxon>Prymnesium</taxon>
    </lineage>
</organism>
<evidence type="ECO:0000313" key="1">
    <source>
        <dbReference type="EMBL" id="CAE2196549.1"/>
    </source>
</evidence>
<dbReference type="EMBL" id="HBKO01003821">
    <property type="protein sequence ID" value="CAE2196553.1"/>
    <property type="molecule type" value="Transcribed_RNA"/>
</dbReference>
<dbReference type="AlphaFoldDB" id="A0A6T7X158"/>
<dbReference type="EMBL" id="HBKO01003820">
    <property type="protein sequence ID" value="CAE2196552.1"/>
    <property type="molecule type" value="Transcribed_RNA"/>
</dbReference>
<gene>
    <name evidence="1" type="ORF">CPOL0286_LOCUS1903</name>
    <name evidence="2" type="ORF">CPOL0286_LOCUS1904</name>
    <name evidence="3" type="ORF">CPOL0286_LOCUS1906</name>
    <name evidence="4" type="ORF">CPOL0286_LOCUS1907</name>
</gene>
<evidence type="ECO:0000313" key="2">
    <source>
        <dbReference type="EMBL" id="CAE2196550.1"/>
    </source>
</evidence>
<dbReference type="EMBL" id="HBKO01003818">
    <property type="protein sequence ID" value="CAE2196550.1"/>
    <property type="molecule type" value="Transcribed_RNA"/>
</dbReference>
<sequence>MEVVKSLSYSIVDGHNAHTYASEEDRVESGLIGRDRMLNLFVSGPFGDQARVWIKKRLGFGKQEEVLYKMKLRGSSDRAISVTDKEGFDAFEHLLARRPSAELQHGGVVDVTMMVDVKVGKVIDKSGESCSPAGTRAQVPSCHGALLTLVAASLGVVRAC</sequence>
<dbReference type="EMBL" id="HBKO01003816">
    <property type="protein sequence ID" value="CAE2196549.1"/>
    <property type="molecule type" value="Transcribed_RNA"/>
</dbReference>
<protein>
    <submittedName>
        <fullName evidence="2">Uncharacterized protein</fullName>
    </submittedName>
</protein>
<evidence type="ECO:0000313" key="3">
    <source>
        <dbReference type="EMBL" id="CAE2196552.1"/>
    </source>
</evidence>
<name>A0A6T7X158_9EUKA</name>
<reference evidence="2" key="1">
    <citation type="submission" date="2021-01" db="EMBL/GenBank/DDBJ databases">
        <authorList>
            <person name="Corre E."/>
            <person name="Pelletier E."/>
            <person name="Niang G."/>
            <person name="Scheremetjew M."/>
            <person name="Finn R."/>
            <person name="Kale V."/>
            <person name="Holt S."/>
            <person name="Cochrane G."/>
            <person name="Meng A."/>
            <person name="Brown T."/>
            <person name="Cohen L."/>
        </authorList>
    </citation>
    <scope>NUCLEOTIDE SEQUENCE</scope>
    <source>
        <strain evidence="2">UIO037</strain>
    </source>
</reference>
<evidence type="ECO:0000313" key="4">
    <source>
        <dbReference type="EMBL" id="CAE2196553.1"/>
    </source>
</evidence>
<proteinExistence type="predicted"/>